<dbReference type="EMBL" id="CP110820">
    <property type="protein sequence ID" value="WPX97202.1"/>
    <property type="molecule type" value="Genomic_DNA"/>
</dbReference>
<geneLocation type="plasmid" evidence="8 11">
    <name>unnamed1</name>
</geneLocation>
<evidence type="ECO:0000313" key="4">
    <source>
        <dbReference type="EMBL" id="WPX96663.1"/>
    </source>
</evidence>
<dbReference type="InterPro" id="IPR051083">
    <property type="entry name" value="GrpII_Intron_Splice-Mob/Def"/>
</dbReference>
<dbReference type="RefSeq" id="WP_323732406.1">
    <property type="nucleotide sequence ID" value="NZ_CP110820.1"/>
</dbReference>
<feature type="domain" description="Reverse transcriptase" evidence="3">
    <location>
        <begin position="87"/>
        <end position="313"/>
    </location>
</feature>
<organism evidence="8 11">
    <name type="scientific">Candidatus Bandiella euplotis</name>
    <dbReference type="NCBI Taxonomy" id="1664265"/>
    <lineage>
        <taxon>Bacteria</taxon>
        <taxon>Pseudomonadati</taxon>
        <taxon>Pseudomonadota</taxon>
        <taxon>Alphaproteobacteria</taxon>
        <taxon>Rickettsiales</taxon>
        <taxon>Candidatus Midichloriaceae</taxon>
        <taxon>Candidatus Bandiella</taxon>
    </lineage>
</organism>
<dbReference type="EMBL" id="CP110821">
    <property type="protein sequence ID" value="WPX97463.1"/>
    <property type="molecule type" value="Genomic_DNA"/>
</dbReference>
<dbReference type="EMBL" id="CP110821">
    <property type="protein sequence ID" value="WPX97415.1"/>
    <property type="molecule type" value="Genomic_DNA"/>
</dbReference>
<feature type="region of interest" description="Disordered" evidence="2">
    <location>
        <begin position="1"/>
        <end position="23"/>
    </location>
</feature>
<dbReference type="PANTHER" id="PTHR34047:SF8">
    <property type="entry name" value="PROTEIN YKFC"/>
    <property type="match status" value="1"/>
</dbReference>
<protein>
    <submittedName>
        <fullName evidence="8">Group II intron-encoded protein LtrA</fullName>
    </submittedName>
</protein>
<dbReference type="NCBIfam" id="TIGR04416">
    <property type="entry name" value="group_II_RT_mat"/>
    <property type="match status" value="1"/>
</dbReference>
<accession>A0ABZ0UTL4</accession>
<evidence type="ECO:0000313" key="6">
    <source>
        <dbReference type="EMBL" id="WPX97202.1"/>
    </source>
</evidence>
<dbReference type="PANTHER" id="PTHR34047">
    <property type="entry name" value="NUCLEAR INTRON MATURASE 1, MITOCHONDRIAL-RELATED"/>
    <property type="match status" value="1"/>
</dbReference>
<evidence type="ECO:0000256" key="2">
    <source>
        <dbReference type="SAM" id="MobiDB-lite"/>
    </source>
</evidence>
<dbReference type="PROSITE" id="PS50878">
    <property type="entry name" value="RT_POL"/>
    <property type="match status" value="1"/>
</dbReference>
<gene>
    <name evidence="4" type="ORF">Bandiella_00783</name>
    <name evidence="5" type="ORF">Bandiella_00878</name>
    <name evidence="6" type="ORF">Bandiella_01348</name>
    <name evidence="7" type="ORF">Bandiella_01553</name>
    <name evidence="8" type="ORF">Bandiella_01567</name>
    <name evidence="9" type="ORF">Bandiella_01621</name>
    <name evidence="10" type="ORF">Bandiella_01635</name>
</gene>
<sequence>MVAKDSNTIHGSNSEGSTGAVDHEAHRVTSAIRIPQDLAKDVIGDVVKTANLKSAFKAVKRNKGAPGIDKRTINEVQESLDEIIQELQSSVINGKYTPSCVRGVQIPKPNGKTRLLGIPTVIDRMVQQAIVQVLSPLFDPHFSDNSYGFRPKRSAQGAMSKAKEFVKSGKSWVVDMDIEAFFDNVNHDILMSLIARSISDKKLLKLIRSFLNAGMMQNGLMSKRDLGTPQGGPLSPLLSNILLHELDRELHLRKHSFVRYADDCNIYVTSKNAAQRVLTSITKFLNSKLKLKVNLTKSATSSVQDRKFLGFTLLTDGSAIIARESISLFKDKVRLITKRSRGVKFDTIIRELNQATRGWFHYFKCSDFPKPLWHLDGWIRRRLRSYRIKQRKRKFSIKTFLTAHGVSQRSSWSLACSRKGWWRKSLSHAAHQALNLKYFERNNLFSMYTSFVKHKSETAVCDIACTVV</sequence>
<evidence type="ECO:0000256" key="1">
    <source>
        <dbReference type="ARBA" id="ARBA00034120"/>
    </source>
</evidence>
<dbReference type="InterPro" id="IPR030931">
    <property type="entry name" value="Group_II_RT_mat"/>
</dbReference>
<feature type="compositionally biased region" description="Polar residues" evidence="2">
    <location>
        <begin position="1"/>
        <end position="17"/>
    </location>
</feature>
<reference evidence="8 11" key="1">
    <citation type="submission" date="2022-11" db="EMBL/GenBank/DDBJ databases">
        <title>Host association and intracellularity evolved multiple times independently in the Rickettsiales.</title>
        <authorList>
            <person name="Castelli M."/>
            <person name="Nardi T."/>
            <person name="Gammuto L."/>
            <person name="Bellinzona G."/>
            <person name="Sabaneyeva E."/>
            <person name="Potekhin A."/>
            <person name="Serra V."/>
            <person name="Petroni G."/>
            <person name="Sassera D."/>
        </authorList>
    </citation>
    <scope>NUCLEOTIDE SEQUENCE [LARGE SCALE GENOMIC DNA]</scope>
    <source>
        <strain evidence="8 11">NDG2</strain>
        <plasmid evidence="8 11">unnamed1</plasmid>
    </source>
</reference>
<comment type="similarity">
    <text evidence="1">Belongs to the bacterial reverse transcriptase family.</text>
</comment>
<evidence type="ECO:0000313" key="10">
    <source>
        <dbReference type="EMBL" id="WPX97473.1"/>
    </source>
</evidence>
<dbReference type="InterPro" id="IPR013597">
    <property type="entry name" value="Mat_intron_G2"/>
</dbReference>
<evidence type="ECO:0000259" key="3">
    <source>
        <dbReference type="PROSITE" id="PS50878"/>
    </source>
</evidence>
<dbReference type="EMBL" id="CP110821">
    <property type="protein sequence ID" value="WPX97401.1"/>
    <property type="molecule type" value="Genomic_DNA"/>
</dbReference>
<evidence type="ECO:0000313" key="11">
    <source>
        <dbReference type="Proteomes" id="UP001327219"/>
    </source>
</evidence>
<dbReference type="Pfam" id="PF08388">
    <property type="entry name" value="GIIM"/>
    <property type="match status" value="1"/>
</dbReference>
<dbReference type="InterPro" id="IPR043502">
    <property type="entry name" value="DNA/RNA_pol_sf"/>
</dbReference>
<name>A0ABZ0UTL4_9RICK</name>
<proteinExistence type="inferred from homology"/>
<evidence type="ECO:0000313" key="8">
    <source>
        <dbReference type="EMBL" id="WPX97415.1"/>
    </source>
</evidence>
<dbReference type="Proteomes" id="UP001327219">
    <property type="component" value="Chromosome"/>
</dbReference>
<keyword evidence="8" id="KW-0614">Plasmid</keyword>
<keyword evidence="11" id="KW-1185">Reference proteome</keyword>
<dbReference type="InterPro" id="IPR000477">
    <property type="entry name" value="RT_dom"/>
</dbReference>
<dbReference type="CDD" id="cd01651">
    <property type="entry name" value="RT_G2_intron"/>
    <property type="match status" value="1"/>
</dbReference>
<dbReference type="Proteomes" id="UP001327219">
    <property type="component" value="Plasmid unnamed1"/>
</dbReference>
<evidence type="ECO:0000313" key="9">
    <source>
        <dbReference type="EMBL" id="WPX97463.1"/>
    </source>
</evidence>
<dbReference type="EMBL" id="CP110820">
    <property type="protein sequence ID" value="WPX96663.1"/>
    <property type="molecule type" value="Genomic_DNA"/>
</dbReference>
<evidence type="ECO:0000313" key="7">
    <source>
        <dbReference type="EMBL" id="WPX97401.1"/>
    </source>
</evidence>
<dbReference type="EMBL" id="CP110821">
    <property type="protein sequence ID" value="WPX97473.1"/>
    <property type="molecule type" value="Genomic_DNA"/>
</dbReference>
<dbReference type="EMBL" id="CP110820">
    <property type="protein sequence ID" value="WPX96750.1"/>
    <property type="molecule type" value="Genomic_DNA"/>
</dbReference>
<dbReference type="Pfam" id="PF00078">
    <property type="entry name" value="RVT_1"/>
    <property type="match status" value="1"/>
</dbReference>
<evidence type="ECO:0000313" key="5">
    <source>
        <dbReference type="EMBL" id="WPX96750.1"/>
    </source>
</evidence>
<dbReference type="SUPFAM" id="SSF56672">
    <property type="entry name" value="DNA/RNA polymerases"/>
    <property type="match status" value="1"/>
</dbReference>